<gene>
    <name evidence="1" type="ORF">AVEN_115033_1</name>
</gene>
<keyword evidence="2" id="KW-1185">Reference proteome</keyword>
<evidence type="ECO:0000313" key="1">
    <source>
        <dbReference type="EMBL" id="GBL71996.1"/>
    </source>
</evidence>
<organism evidence="1 2">
    <name type="scientific">Araneus ventricosus</name>
    <name type="common">Orbweaver spider</name>
    <name type="synonym">Epeira ventricosa</name>
    <dbReference type="NCBI Taxonomy" id="182803"/>
    <lineage>
        <taxon>Eukaryota</taxon>
        <taxon>Metazoa</taxon>
        <taxon>Ecdysozoa</taxon>
        <taxon>Arthropoda</taxon>
        <taxon>Chelicerata</taxon>
        <taxon>Arachnida</taxon>
        <taxon>Araneae</taxon>
        <taxon>Araneomorphae</taxon>
        <taxon>Entelegynae</taxon>
        <taxon>Araneoidea</taxon>
        <taxon>Araneidae</taxon>
        <taxon>Araneus</taxon>
    </lineage>
</organism>
<dbReference type="AlphaFoldDB" id="A0A4Y1ZY68"/>
<dbReference type="Proteomes" id="UP000499080">
    <property type="component" value="Unassembled WGS sequence"/>
</dbReference>
<sequence>MADELVKEAASDGSPTDHSAPKIFLKTQHMWLSISRWQAECCNGETGRSIYFIVPKISNKEFHWSRECIQFATDHESFPSYLKRFNLHPTDKCGCGETGDFLHFATILPLNNVLPSQETKSSIHSPMMEYRSY</sequence>
<protein>
    <submittedName>
        <fullName evidence="1">Uncharacterized protein</fullName>
    </submittedName>
</protein>
<accession>A0A4Y1ZY68</accession>
<dbReference type="EMBL" id="BGPR01000001">
    <property type="protein sequence ID" value="GBL71996.1"/>
    <property type="molecule type" value="Genomic_DNA"/>
</dbReference>
<evidence type="ECO:0000313" key="2">
    <source>
        <dbReference type="Proteomes" id="UP000499080"/>
    </source>
</evidence>
<reference evidence="1 2" key="1">
    <citation type="journal article" date="2019" name="Sci. Rep.">
        <title>Orb-weaving spider Araneus ventricosus genome elucidates the spidroin gene catalogue.</title>
        <authorList>
            <person name="Kono N."/>
            <person name="Nakamura H."/>
            <person name="Ohtoshi R."/>
            <person name="Moran D.A.P."/>
            <person name="Shinohara A."/>
            <person name="Yoshida Y."/>
            <person name="Fujiwara M."/>
            <person name="Mori M."/>
            <person name="Tomita M."/>
            <person name="Arakawa K."/>
        </authorList>
    </citation>
    <scope>NUCLEOTIDE SEQUENCE [LARGE SCALE GENOMIC DNA]</scope>
</reference>
<dbReference type="OrthoDB" id="6437659at2759"/>
<comment type="caution">
    <text evidence="1">The sequence shown here is derived from an EMBL/GenBank/DDBJ whole genome shotgun (WGS) entry which is preliminary data.</text>
</comment>
<proteinExistence type="predicted"/>
<name>A0A4Y1ZY68_ARAVE</name>